<dbReference type="SUPFAM" id="SSF103506">
    <property type="entry name" value="Mitochondrial carrier"/>
    <property type="match status" value="1"/>
</dbReference>
<dbReference type="GO" id="GO:0009083">
    <property type="term" value="P:branched-chain amino acid catabolic process"/>
    <property type="evidence" value="ECO:0007669"/>
    <property type="project" value="InterPro"/>
</dbReference>
<reference evidence="4 5" key="1">
    <citation type="submission" date="2020-08" db="EMBL/GenBank/DDBJ databases">
        <title>Aphidius gifuensis genome sequencing and assembly.</title>
        <authorList>
            <person name="Du Z."/>
        </authorList>
    </citation>
    <scope>NUCLEOTIDE SEQUENCE [LARGE SCALE GENOMIC DNA]</scope>
    <source>
        <strain evidence="4">YNYX2018</strain>
        <tissue evidence="4">Adults</tissue>
    </source>
</reference>
<keyword evidence="3" id="KW-0472">Membrane</keyword>
<sequence length="93" mass="10890">MFAKCLSARLIQSPCFYFAIILGYKTIKRWSSYSEYKRCIRCWVSHLFIQALAGIFADFKTNDITSPLDIVQARLQVQRLDSMCQVFEILKKI</sequence>
<comment type="subcellular location">
    <subcellularLocation>
        <location evidence="1">Membrane</location>
    </subcellularLocation>
</comment>
<organism evidence="4 5">
    <name type="scientific">Aphidius gifuensis</name>
    <name type="common">Parasitoid wasp</name>
    <dbReference type="NCBI Taxonomy" id="684658"/>
    <lineage>
        <taxon>Eukaryota</taxon>
        <taxon>Metazoa</taxon>
        <taxon>Ecdysozoa</taxon>
        <taxon>Arthropoda</taxon>
        <taxon>Hexapoda</taxon>
        <taxon>Insecta</taxon>
        <taxon>Pterygota</taxon>
        <taxon>Neoptera</taxon>
        <taxon>Endopterygota</taxon>
        <taxon>Hymenoptera</taxon>
        <taxon>Apocrita</taxon>
        <taxon>Ichneumonoidea</taxon>
        <taxon>Braconidae</taxon>
        <taxon>Aphidiinae</taxon>
        <taxon>Aphidius</taxon>
    </lineage>
</organism>
<evidence type="ECO:0000256" key="1">
    <source>
        <dbReference type="ARBA" id="ARBA00004370"/>
    </source>
</evidence>
<dbReference type="PANTHER" id="PTHR46314:SF2">
    <property type="entry name" value="SOLUTE CARRIER FAMILY 25 MEMBER 44"/>
    <property type="match status" value="1"/>
</dbReference>
<dbReference type="OrthoDB" id="250329at2759"/>
<accession>A0A834Y1L8</accession>
<comment type="caution">
    <text evidence="4">The sequence shown here is derived from an EMBL/GenBank/DDBJ whole genome shotgun (WGS) entry which is preliminary data.</text>
</comment>
<evidence type="ECO:0000313" key="4">
    <source>
        <dbReference type="EMBL" id="KAF7997650.1"/>
    </source>
</evidence>
<dbReference type="Proteomes" id="UP000639338">
    <property type="component" value="Unassembled WGS sequence"/>
</dbReference>
<keyword evidence="5" id="KW-1185">Reference proteome</keyword>
<proteinExistence type="predicted"/>
<dbReference type="Gene3D" id="1.50.40.10">
    <property type="entry name" value="Mitochondrial carrier domain"/>
    <property type="match status" value="1"/>
</dbReference>
<dbReference type="InterPro" id="IPR042164">
    <property type="entry name" value="SLC25A44"/>
</dbReference>
<gene>
    <name evidence="4" type="ORF">HCN44_006221</name>
</gene>
<keyword evidence="2" id="KW-0812">Transmembrane</keyword>
<dbReference type="InterPro" id="IPR023395">
    <property type="entry name" value="MCP_dom_sf"/>
</dbReference>
<dbReference type="EMBL" id="JACMRX010000001">
    <property type="protein sequence ID" value="KAF7997650.1"/>
    <property type="molecule type" value="Genomic_DNA"/>
</dbReference>
<dbReference type="GO" id="GO:0016020">
    <property type="term" value="C:membrane"/>
    <property type="evidence" value="ECO:0007669"/>
    <property type="project" value="UniProtKB-SubCell"/>
</dbReference>
<evidence type="ECO:0000256" key="2">
    <source>
        <dbReference type="ARBA" id="ARBA00022692"/>
    </source>
</evidence>
<evidence type="ECO:0000256" key="3">
    <source>
        <dbReference type="ARBA" id="ARBA00023136"/>
    </source>
</evidence>
<dbReference type="PANTHER" id="PTHR46314">
    <property type="entry name" value="SOLUTE CARRIER FAMILY 25 MEMBER 44"/>
    <property type="match status" value="1"/>
</dbReference>
<dbReference type="GO" id="GO:0005739">
    <property type="term" value="C:mitochondrion"/>
    <property type="evidence" value="ECO:0007669"/>
    <property type="project" value="InterPro"/>
</dbReference>
<dbReference type="AlphaFoldDB" id="A0A834Y1L8"/>
<protein>
    <submittedName>
        <fullName evidence="4">Uncharacterized protein</fullName>
    </submittedName>
</protein>
<dbReference type="GO" id="GO:0015658">
    <property type="term" value="F:branched-chain amino acid transmembrane transporter activity"/>
    <property type="evidence" value="ECO:0007669"/>
    <property type="project" value="InterPro"/>
</dbReference>
<evidence type="ECO:0000313" key="5">
    <source>
        <dbReference type="Proteomes" id="UP000639338"/>
    </source>
</evidence>
<name>A0A834Y1L8_APHGI</name>